<organism evidence="1 2">
    <name type="scientific">Dreissena polymorpha</name>
    <name type="common">Zebra mussel</name>
    <name type="synonym">Mytilus polymorpha</name>
    <dbReference type="NCBI Taxonomy" id="45954"/>
    <lineage>
        <taxon>Eukaryota</taxon>
        <taxon>Metazoa</taxon>
        <taxon>Spiralia</taxon>
        <taxon>Lophotrochozoa</taxon>
        <taxon>Mollusca</taxon>
        <taxon>Bivalvia</taxon>
        <taxon>Autobranchia</taxon>
        <taxon>Heteroconchia</taxon>
        <taxon>Euheterodonta</taxon>
        <taxon>Imparidentia</taxon>
        <taxon>Neoheterodontei</taxon>
        <taxon>Myida</taxon>
        <taxon>Dreissenoidea</taxon>
        <taxon>Dreissenidae</taxon>
        <taxon>Dreissena</taxon>
    </lineage>
</organism>
<sequence length="72" mass="8282">MNKRQHSSIGSELTDNSLLDSSVFENLKGKKSTQDSKKKLSETGEAPHKFFWSQYCTIYSDKRKRLEGHNFG</sequence>
<accession>A0A9D4IJZ0</accession>
<reference evidence="1" key="1">
    <citation type="journal article" date="2019" name="bioRxiv">
        <title>The Genome of the Zebra Mussel, Dreissena polymorpha: A Resource for Invasive Species Research.</title>
        <authorList>
            <person name="McCartney M.A."/>
            <person name="Auch B."/>
            <person name="Kono T."/>
            <person name="Mallez S."/>
            <person name="Zhang Y."/>
            <person name="Obille A."/>
            <person name="Becker A."/>
            <person name="Abrahante J.E."/>
            <person name="Garbe J."/>
            <person name="Badalamenti J.P."/>
            <person name="Herman A."/>
            <person name="Mangelson H."/>
            <person name="Liachko I."/>
            <person name="Sullivan S."/>
            <person name="Sone E.D."/>
            <person name="Koren S."/>
            <person name="Silverstein K.A.T."/>
            <person name="Beckman K.B."/>
            <person name="Gohl D.M."/>
        </authorList>
    </citation>
    <scope>NUCLEOTIDE SEQUENCE</scope>
    <source>
        <strain evidence="1">Duluth1</strain>
        <tissue evidence="1">Whole animal</tissue>
    </source>
</reference>
<proteinExistence type="predicted"/>
<evidence type="ECO:0000313" key="1">
    <source>
        <dbReference type="EMBL" id="KAH3774423.1"/>
    </source>
</evidence>
<protein>
    <submittedName>
        <fullName evidence="1">Uncharacterized protein</fullName>
    </submittedName>
</protein>
<evidence type="ECO:0000313" key="2">
    <source>
        <dbReference type="Proteomes" id="UP000828390"/>
    </source>
</evidence>
<gene>
    <name evidence="1" type="ORF">DPMN_175805</name>
</gene>
<reference evidence="1" key="2">
    <citation type="submission" date="2020-11" db="EMBL/GenBank/DDBJ databases">
        <authorList>
            <person name="McCartney M.A."/>
            <person name="Auch B."/>
            <person name="Kono T."/>
            <person name="Mallez S."/>
            <person name="Becker A."/>
            <person name="Gohl D.M."/>
            <person name="Silverstein K.A.T."/>
            <person name="Koren S."/>
            <person name="Bechman K.B."/>
            <person name="Herman A."/>
            <person name="Abrahante J.E."/>
            <person name="Garbe J."/>
        </authorList>
    </citation>
    <scope>NUCLEOTIDE SEQUENCE</scope>
    <source>
        <strain evidence="1">Duluth1</strain>
        <tissue evidence="1">Whole animal</tissue>
    </source>
</reference>
<name>A0A9D4IJZ0_DREPO</name>
<comment type="caution">
    <text evidence="1">The sequence shown here is derived from an EMBL/GenBank/DDBJ whole genome shotgun (WGS) entry which is preliminary data.</text>
</comment>
<dbReference type="EMBL" id="JAIWYP010000009">
    <property type="protein sequence ID" value="KAH3774423.1"/>
    <property type="molecule type" value="Genomic_DNA"/>
</dbReference>
<dbReference type="Proteomes" id="UP000828390">
    <property type="component" value="Unassembled WGS sequence"/>
</dbReference>
<keyword evidence="2" id="KW-1185">Reference proteome</keyword>
<dbReference type="AlphaFoldDB" id="A0A9D4IJZ0"/>